<dbReference type="Proteomes" id="UP000297907">
    <property type="component" value="Unassembled WGS sequence"/>
</dbReference>
<keyword evidence="4" id="KW-1185">Reference proteome</keyword>
<evidence type="ECO:0000256" key="2">
    <source>
        <dbReference type="SAM" id="Phobius"/>
    </source>
</evidence>
<feature type="compositionally biased region" description="Low complexity" evidence="1">
    <location>
        <begin position="43"/>
        <end position="63"/>
    </location>
</feature>
<feature type="transmembrane region" description="Helical" evidence="2">
    <location>
        <begin position="95"/>
        <end position="117"/>
    </location>
</feature>
<feature type="transmembrane region" description="Helical" evidence="2">
    <location>
        <begin position="137"/>
        <end position="162"/>
    </location>
</feature>
<dbReference type="EMBL" id="SOFL01000005">
    <property type="protein sequence ID" value="TFC05963.1"/>
    <property type="molecule type" value="Genomic_DNA"/>
</dbReference>
<sequence>MAENAPDQKPAATPPVDYRPQPRYGELAPEGWTWNPPQDEHSPAASAAASATATPARATGGSAERPDSAAPGRAAPGLTVPGTAPAWDRPLTVSLLVLGLLGAYFTISMLGSLPQALAMLYSQAELGAYTVTESVTATITASSIGQGLVWVAAAISAILLLLRGRRAFYVPLIGGVVAFVLLVAAVAVVLAGDPALLEYLSRP</sequence>
<dbReference type="InterPro" id="IPR046231">
    <property type="entry name" value="DUF6264"/>
</dbReference>
<name>A0A4R8WBW4_9MICO</name>
<dbReference type="RefSeq" id="WP_134452298.1">
    <property type="nucleotide sequence ID" value="NZ_SOFL01000005.1"/>
</dbReference>
<gene>
    <name evidence="3" type="ORF">E3O42_02175</name>
</gene>
<dbReference type="Pfam" id="PF19779">
    <property type="entry name" value="DUF6264"/>
    <property type="match status" value="1"/>
</dbReference>
<keyword evidence="2" id="KW-0472">Membrane</keyword>
<keyword evidence="2" id="KW-1133">Transmembrane helix</keyword>
<evidence type="ECO:0000313" key="3">
    <source>
        <dbReference type="EMBL" id="TFC05963.1"/>
    </source>
</evidence>
<keyword evidence="2" id="KW-0812">Transmembrane</keyword>
<accession>A0A4R8WBW4</accession>
<organism evidence="3 4">
    <name type="scientific">Cryobacterium adonitolivorans</name>
    <dbReference type="NCBI Taxonomy" id="1259189"/>
    <lineage>
        <taxon>Bacteria</taxon>
        <taxon>Bacillati</taxon>
        <taxon>Actinomycetota</taxon>
        <taxon>Actinomycetes</taxon>
        <taxon>Micrococcales</taxon>
        <taxon>Microbacteriaceae</taxon>
        <taxon>Cryobacterium</taxon>
    </lineage>
</organism>
<proteinExistence type="predicted"/>
<protein>
    <submittedName>
        <fullName evidence="3">Uncharacterized protein</fullName>
    </submittedName>
</protein>
<dbReference type="AlphaFoldDB" id="A0A4R8WBW4"/>
<comment type="caution">
    <text evidence="3">The sequence shown here is derived from an EMBL/GenBank/DDBJ whole genome shotgun (WGS) entry which is preliminary data.</text>
</comment>
<reference evidence="3 4" key="1">
    <citation type="submission" date="2019-03" db="EMBL/GenBank/DDBJ databases">
        <title>Genomics of glacier-inhabiting Cryobacterium strains.</title>
        <authorList>
            <person name="Liu Q."/>
            <person name="Xin Y.-H."/>
        </authorList>
    </citation>
    <scope>NUCLEOTIDE SEQUENCE [LARGE SCALE GENOMIC DNA]</scope>
    <source>
        <strain evidence="3 4">RHLS22-1</strain>
    </source>
</reference>
<feature type="region of interest" description="Disordered" evidence="1">
    <location>
        <begin position="1"/>
        <end position="81"/>
    </location>
</feature>
<evidence type="ECO:0000256" key="1">
    <source>
        <dbReference type="SAM" id="MobiDB-lite"/>
    </source>
</evidence>
<evidence type="ECO:0000313" key="4">
    <source>
        <dbReference type="Proteomes" id="UP000297907"/>
    </source>
</evidence>
<dbReference type="OrthoDB" id="5125658at2"/>
<feature type="transmembrane region" description="Helical" evidence="2">
    <location>
        <begin position="169"/>
        <end position="191"/>
    </location>
</feature>